<dbReference type="InterPro" id="IPR018109">
    <property type="entry name" value="Folylpolyglutamate_synth_CS"/>
</dbReference>
<dbReference type="EC" id="6.3.2.13" evidence="11"/>
<dbReference type="InterPro" id="IPR000713">
    <property type="entry name" value="Mur_ligase_N"/>
</dbReference>
<evidence type="ECO:0000256" key="10">
    <source>
        <dbReference type="ARBA" id="ARBA00023316"/>
    </source>
</evidence>
<dbReference type="InterPro" id="IPR036615">
    <property type="entry name" value="Mur_ligase_C_dom_sf"/>
</dbReference>
<reference evidence="17" key="1">
    <citation type="submission" date="2015-09" db="EMBL/GenBank/DDBJ databases">
        <authorList>
            <person name="Bertelli C."/>
        </authorList>
    </citation>
    <scope>NUCLEOTIDE SEQUENCE [LARGE SCALE GENOMIC DNA]</scope>
    <source>
        <strain evidence="17">KNic</strain>
    </source>
</reference>
<keyword evidence="5 11" id="KW-0547">Nucleotide-binding</keyword>
<dbReference type="GO" id="GO:0051301">
    <property type="term" value="P:cell division"/>
    <property type="evidence" value="ECO:0007669"/>
    <property type="project" value="UniProtKB-KW"/>
</dbReference>
<keyword evidence="10 11" id="KW-0961">Cell wall biogenesis/degradation</keyword>
<protein>
    <recommendedName>
        <fullName evidence="11">UDP-N-acetylmuramoyl-L-alanyl-D-glutamate--2,6-diaminopimelate ligase</fullName>
        <ecNumber evidence="11">6.3.2.13</ecNumber>
    </recommendedName>
    <alternativeName>
        <fullName evidence="11">Meso-A2pm-adding enzyme</fullName>
    </alternativeName>
    <alternativeName>
        <fullName evidence="11">Meso-diaminopimelate-adding enzyme</fullName>
    </alternativeName>
    <alternativeName>
        <fullName evidence="11">UDP-MurNAc-L-Ala-D-Glu:meso-diaminopimelate ligase</fullName>
    </alternativeName>
    <alternativeName>
        <fullName evidence="11">UDP-MurNAc-tripeptide synthetase</fullName>
    </alternativeName>
    <alternativeName>
        <fullName evidence="11">UDP-N-acetylmuramyl-tripeptide synthetase</fullName>
    </alternativeName>
</protein>
<feature type="short sequence motif" description="Meso-diaminopimelate recognition motif" evidence="11">
    <location>
        <begin position="409"/>
        <end position="412"/>
    </location>
</feature>
<comment type="caution">
    <text evidence="11">Lacks conserved residue(s) required for the propagation of feature annotation.</text>
</comment>
<dbReference type="NCBIfam" id="NF001124">
    <property type="entry name" value="PRK00139.1-2"/>
    <property type="match status" value="1"/>
</dbReference>
<dbReference type="NCBIfam" id="NF001126">
    <property type="entry name" value="PRK00139.1-4"/>
    <property type="match status" value="1"/>
</dbReference>
<dbReference type="Gene3D" id="3.40.1390.10">
    <property type="entry name" value="MurE/MurF, N-terminal domain"/>
    <property type="match status" value="1"/>
</dbReference>
<feature type="binding site" evidence="11">
    <location>
        <position position="187"/>
    </location>
    <ligand>
        <name>UDP-N-acetyl-alpha-D-muramoyl-L-alanyl-D-glutamate</name>
        <dbReference type="ChEBI" id="CHEBI:83900"/>
    </ligand>
</feature>
<dbReference type="GO" id="GO:0071555">
    <property type="term" value="P:cell wall organization"/>
    <property type="evidence" value="ECO:0007669"/>
    <property type="project" value="UniProtKB-KW"/>
</dbReference>
<dbReference type="GO" id="GO:0005524">
    <property type="term" value="F:ATP binding"/>
    <property type="evidence" value="ECO:0007669"/>
    <property type="project" value="UniProtKB-UniRule"/>
</dbReference>
<comment type="pathway">
    <text evidence="11 12">Cell wall biogenesis; peptidoglycan biosynthesis.</text>
</comment>
<dbReference type="PROSITE" id="PS01011">
    <property type="entry name" value="FOLYLPOLYGLU_SYNT_1"/>
    <property type="match status" value="1"/>
</dbReference>
<dbReference type="Pfam" id="PF02875">
    <property type="entry name" value="Mur_ligase_C"/>
    <property type="match status" value="1"/>
</dbReference>
<organism evidence="16 17">
    <name type="scientific">Candidatus Protochlamydia naegleriophila</name>
    <dbReference type="NCBI Taxonomy" id="389348"/>
    <lineage>
        <taxon>Bacteria</taxon>
        <taxon>Pseudomonadati</taxon>
        <taxon>Chlamydiota</taxon>
        <taxon>Chlamydiia</taxon>
        <taxon>Parachlamydiales</taxon>
        <taxon>Parachlamydiaceae</taxon>
        <taxon>Candidatus Protochlamydia</taxon>
    </lineage>
</organism>
<keyword evidence="11" id="KW-0460">Magnesium</keyword>
<sequence>MKLKKLFKELDECQIKGSKETSITGITANSKLVAPGNLFIAKKGKTHDGGHYIPEAIEAGACAILTDLFDPSLKQIVQIIHPNPLAIESTLASEYYQHPSDELFMVGITGTNGKTTISFLIKSLLDAFHGPCGLIGTIEYIVGSHRYQATRTTPDVINNHKMLREMCASGSRSAVMEVTSHALDQGRVDKIDFDVAVFSNLTLDHLDYHVTMEQYCEAKKRLFTALEKSRKKTAPKWAVFNSDSPWAEQIMQGCSVNCLTYGIDQKADLRASKIRLGGQGTHAVVTYRGETVECFWPLAGRFNIYNCLAAMGVMLTRGIPLKALAEKMACLPTVRGRLEPVPNALDLKIYVDFAHSDDALLNVLETLTEIKKGKLIVVFGCGGDRDKTKRPKMAQACERFADLSIVTSDNPRSEDPQAICQEIVKGFTRQDAFLVEVDRRAAIQKAIEIAEPNDSILIAGKGHETYQVFAHKTIEFDDVKVAADICSQLNYSSNPS</sequence>
<feature type="binding site" evidence="11">
    <location>
        <position position="179"/>
    </location>
    <ligand>
        <name>UDP-N-acetyl-alpha-D-muramoyl-L-alanyl-D-glutamate</name>
        <dbReference type="ChEBI" id="CHEBI:83900"/>
    </ligand>
</feature>
<evidence type="ECO:0000256" key="6">
    <source>
        <dbReference type="ARBA" id="ARBA00022840"/>
    </source>
</evidence>
<feature type="binding site" evidence="11">
    <location>
        <begin position="409"/>
        <end position="412"/>
    </location>
    <ligand>
        <name>meso-2,6-diaminopimelate</name>
        <dbReference type="ChEBI" id="CHEBI:57791"/>
    </ligand>
</feature>
<dbReference type="GO" id="GO:0008360">
    <property type="term" value="P:regulation of cell shape"/>
    <property type="evidence" value="ECO:0007669"/>
    <property type="project" value="UniProtKB-KW"/>
</dbReference>
<evidence type="ECO:0000256" key="11">
    <source>
        <dbReference type="HAMAP-Rule" id="MF_00208"/>
    </source>
</evidence>
<dbReference type="STRING" id="389348.PNK_0446"/>
<keyword evidence="2 11" id="KW-0963">Cytoplasm</keyword>
<evidence type="ECO:0000256" key="2">
    <source>
        <dbReference type="ARBA" id="ARBA00022490"/>
    </source>
</evidence>
<keyword evidence="17" id="KW-1185">Reference proteome</keyword>
<dbReference type="PANTHER" id="PTHR23135:SF4">
    <property type="entry name" value="UDP-N-ACETYLMURAMOYL-L-ALANYL-D-GLUTAMATE--2,6-DIAMINOPIMELATE LIGASE MURE HOMOLOG, CHLOROPLASTIC"/>
    <property type="match status" value="1"/>
</dbReference>
<feature type="domain" description="Mur ligase central" evidence="15">
    <location>
        <begin position="108"/>
        <end position="313"/>
    </location>
</feature>
<dbReference type="GO" id="GO:0000287">
    <property type="term" value="F:magnesium ion binding"/>
    <property type="evidence" value="ECO:0007669"/>
    <property type="project" value="UniProtKB-UniRule"/>
</dbReference>
<evidence type="ECO:0000256" key="7">
    <source>
        <dbReference type="ARBA" id="ARBA00022960"/>
    </source>
</evidence>
<dbReference type="KEGG" id="pnl:PNK_0446"/>
<dbReference type="AlphaFoldDB" id="A0A0U5JAI1"/>
<keyword evidence="6 11" id="KW-0067">ATP-binding</keyword>
<name>A0A0U5JAI1_9BACT</name>
<dbReference type="Proteomes" id="UP000069902">
    <property type="component" value="Chromosome cPNK"/>
</dbReference>
<dbReference type="EMBL" id="LN879502">
    <property type="protein sequence ID" value="CUI16077.1"/>
    <property type="molecule type" value="Genomic_DNA"/>
</dbReference>
<dbReference type="InParanoid" id="A0A0U5JAI1"/>
<dbReference type="GO" id="GO:0008765">
    <property type="term" value="F:UDP-N-acetylmuramoylalanyl-D-glutamate-2,6-diaminopimelate ligase activity"/>
    <property type="evidence" value="ECO:0007669"/>
    <property type="project" value="UniProtKB-UniRule"/>
</dbReference>
<keyword evidence="8 11" id="KW-0573">Peptidoglycan synthesis</keyword>
<evidence type="ECO:0000256" key="4">
    <source>
        <dbReference type="ARBA" id="ARBA00022618"/>
    </source>
</evidence>
<comment type="PTM">
    <text evidence="11">Carboxylation is probably crucial for Mg(2+) binding and, consequently, for the gamma-phosphate positioning of ATP.</text>
</comment>
<comment type="function">
    <text evidence="11">Catalyzes the addition of meso-diaminopimelic acid to the nucleotide precursor UDP-N-acetylmuramoyl-L-alanyl-D-glutamate (UMAG) in the biosynthesis of bacterial cell-wall peptidoglycan.</text>
</comment>
<feature type="modified residue" description="N6-carboxylysine" evidence="11">
    <location>
        <position position="219"/>
    </location>
</feature>
<feature type="binding site" evidence="11">
    <location>
        <position position="460"/>
    </location>
    <ligand>
        <name>meso-2,6-diaminopimelate</name>
        <dbReference type="ChEBI" id="CHEBI:57791"/>
    </ligand>
</feature>
<evidence type="ECO:0000256" key="12">
    <source>
        <dbReference type="RuleBase" id="RU004135"/>
    </source>
</evidence>
<dbReference type="NCBIfam" id="TIGR01085">
    <property type="entry name" value="murE"/>
    <property type="match status" value="1"/>
</dbReference>
<dbReference type="GO" id="GO:0009252">
    <property type="term" value="P:peptidoglycan biosynthetic process"/>
    <property type="evidence" value="ECO:0007669"/>
    <property type="project" value="UniProtKB-UniRule"/>
</dbReference>
<dbReference type="GO" id="GO:0005737">
    <property type="term" value="C:cytoplasm"/>
    <property type="evidence" value="ECO:0007669"/>
    <property type="project" value="UniProtKB-SubCell"/>
</dbReference>
<keyword evidence="9 11" id="KW-0131">Cell cycle</keyword>
<evidence type="ECO:0000256" key="9">
    <source>
        <dbReference type="ARBA" id="ARBA00023306"/>
    </source>
</evidence>
<comment type="similarity">
    <text evidence="1 11">Belongs to the MurCDEF family. MurE subfamily.</text>
</comment>
<accession>A0A0U5JAI1</accession>
<evidence type="ECO:0000256" key="1">
    <source>
        <dbReference type="ARBA" id="ARBA00005898"/>
    </source>
</evidence>
<dbReference type="InterPro" id="IPR004101">
    <property type="entry name" value="Mur_ligase_C"/>
</dbReference>
<keyword evidence="7 11" id="KW-0133">Cell shape</keyword>
<dbReference type="InterPro" id="IPR036565">
    <property type="entry name" value="Mur-like_cat_sf"/>
</dbReference>
<feature type="domain" description="Mur ligase C-terminal" evidence="14">
    <location>
        <begin position="336"/>
        <end position="462"/>
    </location>
</feature>
<dbReference type="UniPathway" id="UPA00219"/>
<keyword evidence="4 11" id="KW-0132">Cell division</keyword>
<evidence type="ECO:0000259" key="14">
    <source>
        <dbReference type="Pfam" id="PF02875"/>
    </source>
</evidence>
<dbReference type="SUPFAM" id="SSF63418">
    <property type="entry name" value="MurE/MurF N-terminal domain"/>
    <property type="match status" value="1"/>
</dbReference>
<comment type="cofactor">
    <cofactor evidence="11">
        <name>Mg(2+)</name>
        <dbReference type="ChEBI" id="CHEBI:18420"/>
    </cofactor>
</comment>
<dbReference type="Pfam" id="PF01225">
    <property type="entry name" value="Mur_ligase"/>
    <property type="match status" value="1"/>
</dbReference>
<evidence type="ECO:0000259" key="13">
    <source>
        <dbReference type="Pfam" id="PF01225"/>
    </source>
</evidence>
<feature type="binding site" evidence="11">
    <location>
        <begin position="152"/>
        <end position="153"/>
    </location>
    <ligand>
        <name>UDP-N-acetyl-alpha-D-muramoyl-L-alanyl-D-glutamate</name>
        <dbReference type="ChEBI" id="CHEBI:83900"/>
    </ligand>
</feature>
<dbReference type="InterPro" id="IPR005761">
    <property type="entry name" value="UDP-N-AcMur-Glu-dNH2Pim_ligase"/>
</dbReference>
<dbReference type="GO" id="GO:0004326">
    <property type="term" value="F:tetrahydrofolylpolyglutamate synthase activity"/>
    <property type="evidence" value="ECO:0007669"/>
    <property type="project" value="InterPro"/>
</dbReference>
<dbReference type="PATRIC" id="fig|389348.3.peg.494"/>
<evidence type="ECO:0000313" key="16">
    <source>
        <dbReference type="EMBL" id="CUI16077.1"/>
    </source>
</evidence>
<evidence type="ECO:0000259" key="15">
    <source>
        <dbReference type="Pfam" id="PF08245"/>
    </source>
</evidence>
<comment type="catalytic activity">
    <reaction evidence="11">
        <text>UDP-N-acetyl-alpha-D-muramoyl-L-alanyl-D-glutamate + meso-2,6-diaminopimelate + ATP = UDP-N-acetyl-alpha-D-muramoyl-L-alanyl-gamma-D-glutamyl-meso-2,6-diaminopimelate + ADP + phosphate + H(+)</text>
        <dbReference type="Rhea" id="RHEA:23676"/>
        <dbReference type="ChEBI" id="CHEBI:15378"/>
        <dbReference type="ChEBI" id="CHEBI:30616"/>
        <dbReference type="ChEBI" id="CHEBI:43474"/>
        <dbReference type="ChEBI" id="CHEBI:57791"/>
        <dbReference type="ChEBI" id="CHEBI:83900"/>
        <dbReference type="ChEBI" id="CHEBI:83905"/>
        <dbReference type="ChEBI" id="CHEBI:456216"/>
        <dbReference type="EC" id="6.3.2.13"/>
    </reaction>
</comment>
<gene>
    <name evidence="11 16" type="primary">murE</name>
    <name evidence="16" type="ORF">PNK_0446</name>
</gene>
<evidence type="ECO:0000313" key="17">
    <source>
        <dbReference type="Proteomes" id="UP000069902"/>
    </source>
</evidence>
<dbReference type="Gene3D" id="3.90.190.20">
    <property type="entry name" value="Mur ligase, C-terminal domain"/>
    <property type="match status" value="1"/>
</dbReference>
<feature type="domain" description="Mur ligase N-terminal catalytic" evidence="13">
    <location>
        <begin position="23"/>
        <end position="67"/>
    </location>
</feature>
<evidence type="ECO:0000256" key="8">
    <source>
        <dbReference type="ARBA" id="ARBA00022984"/>
    </source>
</evidence>
<feature type="binding site" evidence="11">
    <location>
        <position position="385"/>
    </location>
    <ligand>
        <name>meso-2,6-diaminopimelate</name>
        <dbReference type="ChEBI" id="CHEBI:57791"/>
    </ligand>
</feature>
<feature type="binding site" evidence="11">
    <location>
        <position position="30"/>
    </location>
    <ligand>
        <name>UDP-N-acetyl-alpha-D-muramoyl-L-alanyl-D-glutamate</name>
        <dbReference type="ChEBI" id="CHEBI:83900"/>
    </ligand>
</feature>
<dbReference type="InterPro" id="IPR035911">
    <property type="entry name" value="MurE/MurF_N"/>
</dbReference>
<dbReference type="HAMAP" id="MF_00208">
    <property type="entry name" value="MurE"/>
    <property type="match status" value="1"/>
</dbReference>
<dbReference type="FunCoup" id="A0A0U5JAI1">
    <property type="interactions" value="430"/>
</dbReference>
<feature type="binding site" evidence="11">
    <location>
        <position position="464"/>
    </location>
    <ligand>
        <name>meso-2,6-diaminopimelate</name>
        <dbReference type="ChEBI" id="CHEBI:57791"/>
    </ligand>
</feature>
<dbReference type="PANTHER" id="PTHR23135">
    <property type="entry name" value="MUR LIGASE FAMILY MEMBER"/>
    <property type="match status" value="1"/>
</dbReference>
<proteinExistence type="inferred from homology"/>
<evidence type="ECO:0000256" key="3">
    <source>
        <dbReference type="ARBA" id="ARBA00022598"/>
    </source>
</evidence>
<feature type="binding site" evidence="11">
    <location>
        <begin position="110"/>
        <end position="116"/>
    </location>
    <ligand>
        <name>ATP</name>
        <dbReference type="ChEBI" id="CHEBI:30616"/>
    </ligand>
</feature>
<dbReference type="SUPFAM" id="SSF53244">
    <property type="entry name" value="MurD-like peptide ligases, peptide-binding domain"/>
    <property type="match status" value="1"/>
</dbReference>
<evidence type="ECO:0000256" key="5">
    <source>
        <dbReference type="ARBA" id="ARBA00022741"/>
    </source>
</evidence>
<comment type="subcellular location">
    <subcellularLocation>
        <location evidence="11 12">Cytoplasm</location>
    </subcellularLocation>
</comment>
<keyword evidence="3 11" id="KW-0436">Ligase</keyword>
<feature type="binding site" evidence="11">
    <location>
        <position position="185"/>
    </location>
    <ligand>
        <name>UDP-N-acetyl-alpha-D-muramoyl-L-alanyl-D-glutamate</name>
        <dbReference type="ChEBI" id="CHEBI:83900"/>
    </ligand>
</feature>
<dbReference type="Pfam" id="PF08245">
    <property type="entry name" value="Mur_ligase_M"/>
    <property type="match status" value="1"/>
</dbReference>
<dbReference type="SUPFAM" id="SSF53623">
    <property type="entry name" value="MurD-like peptide ligases, catalytic domain"/>
    <property type="match status" value="1"/>
</dbReference>
<dbReference type="Gene3D" id="3.40.1190.10">
    <property type="entry name" value="Mur-like, catalytic domain"/>
    <property type="match status" value="1"/>
</dbReference>
<dbReference type="InterPro" id="IPR013221">
    <property type="entry name" value="Mur_ligase_cen"/>
</dbReference>